<evidence type="ECO:0000259" key="4">
    <source>
        <dbReference type="PROSITE" id="PS50893"/>
    </source>
</evidence>
<evidence type="ECO:0000256" key="3">
    <source>
        <dbReference type="ARBA" id="ARBA00022840"/>
    </source>
</evidence>
<dbReference type="RefSeq" id="WP_035166279.1">
    <property type="nucleotide sequence ID" value="NZ_CP018906.1"/>
</dbReference>
<dbReference type="EMBL" id="CP018906">
    <property type="protein sequence ID" value="AQW20959.1"/>
    <property type="molecule type" value="Genomic_DNA"/>
</dbReference>
<feature type="domain" description="ABC transporter" evidence="4">
    <location>
        <begin position="2"/>
        <end position="227"/>
    </location>
</feature>
<sequence>MLNVKDLKKNYPGFKLDVSFQVPEGSVVGLIGRNGAGKSTVLKAIGNLIERDAGEVSFDGTDVKKLSTDGKEQFGYVFPDSTVPEKFTALDTVKLLKSTFKHFSESQFMDLAAKLKLPLDKAVKDLSTGNQAKLKTIIALTHNAKILVLDEPTAGLDVVVRQQIIELLQDYLDADETRSILITTHISSDLASLADRVMLIDDGKLIFKEDTDKIVDSYALLKLTEAQYDNVDKQYLLKANKTDFGYSALTDQRSFYAENYPEVVIEQTSIDDIILFFVGGIDHE</sequence>
<protein>
    <submittedName>
        <fullName evidence="5">ABC transporter ATP-binding protein</fullName>
    </submittedName>
</protein>
<keyword evidence="2" id="KW-0547">Nucleotide-binding</keyword>
<dbReference type="Proteomes" id="UP000030361">
    <property type="component" value="Chromosome"/>
</dbReference>
<proteinExistence type="predicted"/>
<dbReference type="Pfam" id="PF00005">
    <property type="entry name" value="ABC_tran"/>
    <property type="match status" value="1"/>
</dbReference>
<dbReference type="SMART" id="SM00382">
    <property type="entry name" value="AAA"/>
    <property type="match status" value="1"/>
</dbReference>
<evidence type="ECO:0000256" key="2">
    <source>
        <dbReference type="ARBA" id="ARBA00022741"/>
    </source>
</evidence>
<dbReference type="InterPro" id="IPR051782">
    <property type="entry name" value="ABC_Transporter_VariousFunc"/>
</dbReference>
<evidence type="ECO:0000313" key="5">
    <source>
        <dbReference type="EMBL" id="AQW20959.1"/>
    </source>
</evidence>
<dbReference type="Gene3D" id="3.40.50.300">
    <property type="entry name" value="P-loop containing nucleotide triphosphate hydrolases"/>
    <property type="match status" value="1"/>
</dbReference>
<dbReference type="eggNOG" id="COG1131">
    <property type="taxonomic scope" value="Bacteria"/>
</dbReference>
<keyword evidence="1" id="KW-0813">Transport</keyword>
<dbReference type="InterPro" id="IPR027417">
    <property type="entry name" value="P-loop_NTPase"/>
</dbReference>
<reference evidence="5 6" key="1">
    <citation type="journal article" date="2015" name="Genome Announc.">
        <title>Genome Sequence of Lactobacillus curieae CCTCC M 2011381T, a Novel Producer of Gamma-aminobutyric Acid.</title>
        <authorList>
            <person name="Wang Y."/>
            <person name="Wang Y."/>
            <person name="Lang C."/>
            <person name="Wei D."/>
            <person name="Xu P."/>
            <person name="Xie J."/>
        </authorList>
    </citation>
    <scope>NUCLEOTIDE SEQUENCE [LARGE SCALE GENOMIC DNA]</scope>
    <source>
        <strain evidence="5 6">CCTCC M 2011381</strain>
    </source>
</reference>
<dbReference type="InterPro" id="IPR003593">
    <property type="entry name" value="AAA+_ATPase"/>
</dbReference>
<dbReference type="PANTHER" id="PTHR42939:SF3">
    <property type="entry name" value="ABC TRANSPORTER ATP-BINDING COMPONENT"/>
    <property type="match status" value="1"/>
</dbReference>
<gene>
    <name evidence="5" type="ORF">PL11_003025</name>
</gene>
<dbReference type="OrthoDB" id="9804819at2"/>
<keyword evidence="3 5" id="KW-0067">ATP-binding</keyword>
<name>A0A1S6QH87_9LACO</name>
<dbReference type="AlphaFoldDB" id="A0A1S6QH87"/>
<accession>A0A1S6QH87</accession>
<evidence type="ECO:0000256" key="1">
    <source>
        <dbReference type="ARBA" id="ARBA00022448"/>
    </source>
</evidence>
<dbReference type="InterPro" id="IPR003439">
    <property type="entry name" value="ABC_transporter-like_ATP-bd"/>
</dbReference>
<dbReference type="PANTHER" id="PTHR42939">
    <property type="entry name" value="ABC TRANSPORTER ATP-BINDING PROTEIN ALBC-RELATED"/>
    <property type="match status" value="1"/>
</dbReference>
<dbReference type="GO" id="GO:0005524">
    <property type="term" value="F:ATP binding"/>
    <property type="evidence" value="ECO:0007669"/>
    <property type="project" value="UniProtKB-KW"/>
</dbReference>
<dbReference type="PROSITE" id="PS50893">
    <property type="entry name" value="ABC_TRANSPORTER_2"/>
    <property type="match status" value="1"/>
</dbReference>
<dbReference type="KEGG" id="lcu:PL11_003025"/>
<dbReference type="CDD" id="cd03230">
    <property type="entry name" value="ABC_DR_subfamily_A"/>
    <property type="match status" value="1"/>
</dbReference>
<dbReference type="SUPFAM" id="SSF52540">
    <property type="entry name" value="P-loop containing nucleoside triphosphate hydrolases"/>
    <property type="match status" value="1"/>
</dbReference>
<evidence type="ECO:0000313" key="6">
    <source>
        <dbReference type="Proteomes" id="UP000030361"/>
    </source>
</evidence>
<organism evidence="5 6">
    <name type="scientific">Lentilactobacillus curieae</name>
    <dbReference type="NCBI Taxonomy" id="1138822"/>
    <lineage>
        <taxon>Bacteria</taxon>
        <taxon>Bacillati</taxon>
        <taxon>Bacillota</taxon>
        <taxon>Bacilli</taxon>
        <taxon>Lactobacillales</taxon>
        <taxon>Lactobacillaceae</taxon>
        <taxon>Lentilactobacillus</taxon>
    </lineage>
</organism>
<dbReference type="GO" id="GO:0016887">
    <property type="term" value="F:ATP hydrolysis activity"/>
    <property type="evidence" value="ECO:0007669"/>
    <property type="project" value="InterPro"/>
</dbReference>
<keyword evidence="6" id="KW-1185">Reference proteome</keyword>